<evidence type="ECO:0000256" key="5">
    <source>
        <dbReference type="ARBA" id="ARBA00022786"/>
    </source>
</evidence>
<sequence>MQVVRFRTLEKPKEDEFSLELTKLDTYDNVVEEVAQHIGLSDPSKIRLTSHNCYSQQPKPQSIKYRGMEHLSDMLIHSNQTSDILYYEVLDIPLPELQCLKTLKIAFHHDTNDEVVIHTIRLPRHSTVSDVINDLKSKWFVVNSIVPPQFHTEDDRIMDRVNPEYEAWEVQDQMLLVWLQSTLSKSVLSRMLGTNHSYQVWEKIHEHFSLHNKSRARQL</sequence>
<gene>
    <name evidence="10" type="ORF">D0Y65_053383</name>
</gene>
<dbReference type="InterPro" id="IPR024729">
    <property type="entry name" value="USP7_ICP0-binding_dom"/>
</dbReference>
<keyword evidence="6 10" id="KW-0378">Hydrolase</keyword>
<evidence type="ECO:0000313" key="10">
    <source>
        <dbReference type="EMBL" id="RZB42780.1"/>
    </source>
</evidence>
<dbReference type="EMBL" id="QZWG01000020">
    <property type="protein sequence ID" value="RZB42780.1"/>
    <property type="molecule type" value="Genomic_DNA"/>
</dbReference>
<dbReference type="FunFam" id="3.10.20.90:FF:000034">
    <property type="entry name" value="Ubiquitin carboxyl-terminal hydrolase 13"/>
    <property type="match status" value="1"/>
</dbReference>
<evidence type="ECO:0000256" key="7">
    <source>
        <dbReference type="ARBA" id="ARBA00022807"/>
    </source>
</evidence>
<name>A0A445F208_GLYSO</name>
<evidence type="ECO:0000259" key="8">
    <source>
        <dbReference type="Pfam" id="PF12436"/>
    </source>
</evidence>
<dbReference type="AlphaFoldDB" id="A0A445F208"/>
<dbReference type="GO" id="GO:0006508">
    <property type="term" value="P:proteolysis"/>
    <property type="evidence" value="ECO:0007669"/>
    <property type="project" value="UniProtKB-KW"/>
</dbReference>
<dbReference type="Pfam" id="PF14533">
    <property type="entry name" value="USP7_C2"/>
    <property type="match status" value="1"/>
</dbReference>
<comment type="caution">
    <text evidence="10">The sequence shown here is derived from an EMBL/GenBank/DDBJ whole genome shotgun (WGS) entry which is preliminary data.</text>
</comment>
<reference evidence="10 11" key="1">
    <citation type="submission" date="2018-09" db="EMBL/GenBank/DDBJ databases">
        <title>A high-quality reference genome of wild soybean provides a powerful tool to mine soybean genomes.</title>
        <authorList>
            <person name="Xie M."/>
            <person name="Chung C.Y.L."/>
            <person name="Li M.-W."/>
            <person name="Wong F.-L."/>
            <person name="Chan T.-F."/>
            <person name="Lam H.-M."/>
        </authorList>
    </citation>
    <scope>NUCLEOTIDE SEQUENCE [LARGE SCALE GENOMIC DNA]</scope>
    <source>
        <strain evidence="11">cv. W05</strain>
        <tissue evidence="10">Hypocotyl of etiolated seedlings</tissue>
    </source>
</reference>
<comment type="similarity">
    <text evidence="2">Belongs to the peptidase C19 family.</text>
</comment>
<evidence type="ECO:0000313" key="11">
    <source>
        <dbReference type="Proteomes" id="UP000289340"/>
    </source>
</evidence>
<evidence type="ECO:0000256" key="6">
    <source>
        <dbReference type="ARBA" id="ARBA00022801"/>
    </source>
</evidence>
<dbReference type="Pfam" id="PF12436">
    <property type="entry name" value="USP7_ICP0_bdg"/>
    <property type="match status" value="1"/>
</dbReference>
<evidence type="ECO:0000256" key="3">
    <source>
        <dbReference type="ARBA" id="ARBA00012759"/>
    </source>
</evidence>
<evidence type="ECO:0000256" key="1">
    <source>
        <dbReference type="ARBA" id="ARBA00000707"/>
    </source>
</evidence>
<dbReference type="Proteomes" id="UP000289340">
    <property type="component" value="Chromosome 20"/>
</dbReference>
<dbReference type="InterPro" id="IPR029346">
    <property type="entry name" value="USP_C"/>
</dbReference>
<feature type="domain" description="Ubiquitin carboxyl-terminal hydrolase C-terminal" evidence="9">
    <location>
        <begin position="85"/>
        <end position="139"/>
    </location>
</feature>
<comment type="catalytic activity">
    <reaction evidence="1">
        <text>Thiol-dependent hydrolysis of ester, thioester, amide, peptide and isopeptide bonds formed by the C-terminal Gly of ubiquitin (a 76-residue protein attached to proteins as an intracellular targeting signal).</text>
        <dbReference type="EC" id="3.4.19.12"/>
    </reaction>
</comment>
<keyword evidence="7" id="KW-0788">Thiol protease</keyword>
<dbReference type="GO" id="GO:0004843">
    <property type="term" value="F:cysteine-type deubiquitinase activity"/>
    <property type="evidence" value="ECO:0007669"/>
    <property type="project" value="UniProtKB-EC"/>
</dbReference>
<accession>A0A445F208</accession>
<organism evidence="10 11">
    <name type="scientific">Glycine soja</name>
    <name type="common">Wild soybean</name>
    <dbReference type="NCBI Taxonomy" id="3848"/>
    <lineage>
        <taxon>Eukaryota</taxon>
        <taxon>Viridiplantae</taxon>
        <taxon>Streptophyta</taxon>
        <taxon>Embryophyta</taxon>
        <taxon>Tracheophyta</taxon>
        <taxon>Spermatophyta</taxon>
        <taxon>Magnoliopsida</taxon>
        <taxon>eudicotyledons</taxon>
        <taxon>Gunneridae</taxon>
        <taxon>Pentapetalae</taxon>
        <taxon>rosids</taxon>
        <taxon>fabids</taxon>
        <taxon>Fabales</taxon>
        <taxon>Fabaceae</taxon>
        <taxon>Papilionoideae</taxon>
        <taxon>50 kb inversion clade</taxon>
        <taxon>NPAAA clade</taxon>
        <taxon>indigoferoid/millettioid clade</taxon>
        <taxon>Phaseoleae</taxon>
        <taxon>Glycine</taxon>
        <taxon>Glycine subgen. Soja</taxon>
    </lineage>
</organism>
<feature type="domain" description="Ubiquitin carboxyl-terminal hydrolase 7 ICP0-binding" evidence="8">
    <location>
        <begin position="3"/>
        <end position="75"/>
    </location>
</feature>
<dbReference type="EC" id="3.4.19.12" evidence="3"/>
<dbReference type="Gene3D" id="3.10.20.90">
    <property type="entry name" value="Phosphatidylinositol 3-kinase Catalytic Subunit, Chain A, domain 1"/>
    <property type="match status" value="1"/>
</dbReference>
<keyword evidence="5" id="KW-0833">Ubl conjugation pathway</keyword>
<keyword evidence="4" id="KW-0645">Protease</keyword>
<keyword evidence="11" id="KW-1185">Reference proteome</keyword>
<protein>
    <recommendedName>
        <fullName evidence="3">ubiquitinyl hydrolase 1</fullName>
        <ecNumber evidence="3">3.4.19.12</ecNumber>
    </recommendedName>
</protein>
<evidence type="ECO:0000256" key="2">
    <source>
        <dbReference type="ARBA" id="ARBA00009085"/>
    </source>
</evidence>
<evidence type="ECO:0000256" key="4">
    <source>
        <dbReference type="ARBA" id="ARBA00022670"/>
    </source>
</evidence>
<proteinExistence type="inferred from homology"/>
<evidence type="ECO:0000259" key="9">
    <source>
        <dbReference type="Pfam" id="PF14533"/>
    </source>
</evidence>